<dbReference type="NCBIfam" id="TIGR03167">
    <property type="entry name" value="tRNA_sel_U_synt"/>
    <property type="match status" value="1"/>
</dbReference>
<dbReference type="InterPro" id="IPR017582">
    <property type="entry name" value="SelU"/>
</dbReference>
<proteinExistence type="predicted"/>
<dbReference type="Proteomes" id="UP000267187">
    <property type="component" value="Unassembled WGS sequence"/>
</dbReference>
<evidence type="ECO:0000313" key="4">
    <source>
        <dbReference type="Proteomes" id="UP000267187"/>
    </source>
</evidence>
<comment type="caution">
    <text evidence="3">The sequence shown here is derived from an EMBL/GenBank/DDBJ whole genome shotgun (WGS) entry which is preliminary data.</text>
</comment>
<dbReference type="GO" id="GO:0002098">
    <property type="term" value="P:tRNA wobble uridine modification"/>
    <property type="evidence" value="ECO:0007669"/>
    <property type="project" value="InterPro"/>
</dbReference>
<dbReference type="RefSeq" id="WP_121875542.1">
    <property type="nucleotide sequence ID" value="NZ_REFJ01000001.1"/>
</dbReference>
<dbReference type="InterPro" id="IPR001763">
    <property type="entry name" value="Rhodanese-like_dom"/>
</dbReference>
<evidence type="ECO:0000313" key="3">
    <source>
        <dbReference type="EMBL" id="RMA82195.1"/>
    </source>
</evidence>
<dbReference type="PANTHER" id="PTHR30401:SF0">
    <property type="entry name" value="TRNA 2-SELENOURIDINE SYNTHASE"/>
    <property type="match status" value="1"/>
</dbReference>
<name>A0A3M0AHZ9_9GAMM</name>
<dbReference type="SMART" id="SM00450">
    <property type="entry name" value="RHOD"/>
    <property type="match status" value="1"/>
</dbReference>
<dbReference type="EMBL" id="REFJ01000001">
    <property type="protein sequence ID" value="RMA82195.1"/>
    <property type="molecule type" value="Genomic_DNA"/>
</dbReference>
<dbReference type="SUPFAM" id="SSF52821">
    <property type="entry name" value="Rhodanese/Cell cycle control phosphatase"/>
    <property type="match status" value="1"/>
</dbReference>
<dbReference type="Gene3D" id="3.40.250.10">
    <property type="entry name" value="Rhodanese-like domain"/>
    <property type="match status" value="1"/>
</dbReference>
<reference evidence="3 4" key="1">
    <citation type="submission" date="2018-10" db="EMBL/GenBank/DDBJ databases">
        <title>Genomic Encyclopedia of Type Strains, Phase IV (KMG-IV): sequencing the most valuable type-strain genomes for metagenomic binning, comparative biology and taxonomic classification.</title>
        <authorList>
            <person name="Goeker M."/>
        </authorList>
    </citation>
    <scope>NUCLEOTIDE SEQUENCE [LARGE SCALE GENOMIC DNA]</scope>
    <source>
        <strain evidence="3 4">DSM 25080</strain>
    </source>
</reference>
<keyword evidence="4" id="KW-1185">Reference proteome</keyword>
<dbReference type="Pfam" id="PF26341">
    <property type="entry name" value="AAA_SelU"/>
    <property type="match status" value="1"/>
</dbReference>
<dbReference type="PROSITE" id="PS50206">
    <property type="entry name" value="RHODANESE_3"/>
    <property type="match status" value="1"/>
</dbReference>
<gene>
    <name evidence="3" type="ORF">DFR27_0143</name>
</gene>
<dbReference type="OrthoDB" id="9808735at2"/>
<accession>A0A3M0AHZ9</accession>
<dbReference type="NCBIfam" id="NF008750">
    <property type="entry name" value="PRK11784.1-2"/>
    <property type="match status" value="1"/>
</dbReference>
<dbReference type="GO" id="GO:0043828">
    <property type="term" value="F:tRNA 2-selenouridine synthase activity"/>
    <property type="evidence" value="ECO:0007669"/>
    <property type="project" value="InterPro"/>
</dbReference>
<sequence length="363" mass="40628">MKDFAVMKDLPALLRAGTPLLDLRSPGEVAVSALPNSTNIALLDDAQRAQVGTCYKQQGEEAALALGDQLISGEIKAQRMAAWDLWAKENPQGVLYCWRGGLRSRLTQAALSSLGHSVPRVEGGYKALRHVLLQQMEETPTANLAVVSGATGSGKTDVLLKLSHAIDLEGLARHKGSVFGQGIAEQPAQTSFENAVSLKLLQREVDVRYWLEDEGRLIGKCCVPATLQQAMQHYPRVEIVATEDERIDRLLRDYVVDRVSDYQACYGEDYVTPYRERVLAQFARIKKRLGGLRHSELQTQIEAAFDAYELSRDPSEHRAWIATILTEYYDPMYNWQQSKREGEVEFRGDFNAVVEWCESASLR</sequence>
<dbReference type="Pfam" id="PF00581">
    <property type="entry name" value="Rhodanese"/>
    <property type="match status" value="1"/>
</dbReference>
<protein>
    <submittedName>
        <fullName evidence="3">tRNA 2-selenouridine synthase</fullName>
    </submittedName>
</protein>
<dbReference type="InterPro" id="IPR027417">
    <property type="entry name" value="P-loop_NTPase"/>
</dbReference>
<feature type="domain" description="Rhodanese" evidence="2">
    <location>
        <begin position="14"/>
        <end position="137"/>
    </location>
</feature>
<dbReference type="InterPro" id="IPR036873">
    <property type="entry name" value="Rhodanese-like_dom_sf"/>
</dbReference>
<dbReference type="NCBIfam" id="NF008751">
    <property type="entry name" value="PRK11784.1-3"/>
    <property type="match status" value="1"/>
</dbReference>
<dbReference type="SUPFAM" id="SSF52540">
    <property type="entry name" value="P-loop containing nucleoside triphosphate hydrolases"/>
    <property type="match status" value="1"/>
</dbReference>
<dbReference type="InterPro" id="IPR058840">
    <property type="entry name" value="AAA_SelU"/>
</dbReference>
<organism evidence="3 4">
    <name type="scientific">Umboniibacter marinipuniceus</name>
    <dbReference type="NCBI Taxonomy" id="569599"/>
    <lineage>
        <taxon>Bacteria</taxon>
        <taxon>Pseudomonadati</taxon>
        <taxon>Pseudomonadota</taxon>
        <taxon>Gammaproteobacteria</taxon>
        <taxon>Cellvibrionales</taxon>
        <taxon>Cellvibrionaceae</taxon>
        <taxon>Umboniibacter</taxon>
    </lineage>
</organism>
<evidence type="ECO:0000256" key="1">
    <source>
        <dbReference type="ARBA" id="ARBA00023266"/>
    </source>
</evidence>
<keyword evidence="1" id="KW-0711">Selenium</keyword>
<dbReference type="AlphaFoldDB" id="A0A3M0AHZ9"/>
<evidence type="ECO:0000259" key="2">
    <source>
        <dbReference type="PROSITE" id="PS50206"/>
    </source>
</evidence>
<dbReference type="PANTHER" id="PTHR30401">
    <property type="entry name" value="TRNA 2-SELENOURIDINE SYNTHASE"/>
    <property type="match status" value="1"/>
</dbReference>